<evidence type="ECO:0000256" key="3">
    <source>
        <dbReference type="ARBA" id="ARBA00022741"/>
    </source>
</evidence>
<dbReference type="PANTHER" id="PTHR32182">
    <property type="entry name" value="DNA REPLICATION AND REPAIR PROTEIN RECF"/>
    <property type="match status" value="1"/>
</dbReference>
<dbReference type="Gene3D" id="1.20.1050.90">
    <property type="entry name" value="RecF/RecN/SMC, N-terminal domain"/>
    <property type="match status" value="1"/>
</dbReference>
<dbReference type="SUPFAM" id="SSF52540">
    <property type="entry name" value="P-loop containing nucleoside triphosphate hydrolases"/>
    <property type="match status" value="1"/>
</dbReference>
<evidence type="ECO:0000256" key="5">
    <source>
        <dbReference type="ARBA" id="ARBA00023125"/>
    </source>
</evidence>
<dbReference type="InterPro" id="IPR027417">
    <property type="entry name" value="P-loop_NTPase"/>
</dbReference>
<evidence type="ECO:0000313" key="6">
    <source>
        <dbReference type="EMBL" id="SVB07762.1"/>
    </source>
</evidence>
<dbReference type="PANTHER" id="PTHR32182:SF0">
    <property type="entry name" value="DNA REPLICATION AND REPAIR PROTEIN RECF"/>
    <property type="match status" value="1"/>
</dbReference>
<dbReference type="HAMAP" id="MF_00365">
    <property type="entry name" value="RecF"/>
    <property type="match status" value="1"/>
</dbReference>
<dbReference type="GO" id="GO:0000731">
    <property type="term" value="P:DNA synthesis involved in DNA repair"/>
    <property type="evidence" value="ECO:0007669"/>
    <property type="project" value="TreeGrafter"/>
</dbReference>
<accession>A0A382B375</accession>
<reference evidence="6" key="1">
    <citation type="submission" date="2018-05" db="EMBL/GenBank/DDBJ databases">
        <authorList>
            <person name="Lanie J.A."/>
            <person name="Ng W.-L."/>
            <person name="Kazmierczak K.M."/>
            <person name="Andrzejewski T.M."/>
            <person name="Davidsen T.M."/>
            <person name="Wayne K.J."/>
            <person name="Tettelin H."/>
            <person name="Glass J.I."/>
            <person name="Rusch D."/>
            <person name="Podicherti R."/>
            <person name="Tsui H.-C.T."/>
            <person name="Winkler M.E."/>
        </authorList>
    </citation>
    <scope>NUCLEOTIDE SEQUENCE</scope>
</reference>
<proteinExistence type="inferred from homology"/>
<protein>
    <recommendedName>
        <fullName evidence="7">DNA replication and repair protein RecF</fullName>
    </recommendedName>
</protein>
<evidence type="ECO:0000256" key="4">
    <source>
        <dbReference type="ARBA" id="ARBA00022840"/>
    </source>
</evidence>
<sequence>QHRGEVNELEFWDDKLSKEGSSIICKRFEIVEKISALASEILAELTSSNEDLTIIYKPSLGSPVQGPVSQSEFLDSLEKARKTDLLRGVTTLGPHRDDLGIIVNGIDMGPFSSRGQARTLALSMKLAEAKTLEDLRGYPPLVLLDDVLSELDEDRRNMVLNQTLKGGQTFITSTTLEPFNPNFISQSNVFTINQGVIEQLISL</sequence>
<feature type="non-terminal residue" evidence="6">
    <location>
        <position position="1"/>
    </location>
</feature>
<keyword evidence="5" id="KW-0238">DNA-binding</keyword>
<evidence type="ECO:0000256" key="2">
    <source>
        <dbReference type="ARBA" id="ARBA00022705"/>
    </source>
</evidence>
<dbReference type="EMBL" id="UINC01027833">
    <property type="protein sequence ID" value="SVB07762.1"/>
    <property type="molecule type" value="Genomic_DNA"/>
</dbReference>
<dbReference type="GO" id="GO:0003697">
    <property type="term" value="F:single-stranded DNA binding"/>
    <property type="evidence" value="ECO:0007669"/>
    <property type="project" value="InterPro"/>
</dbReference>
<keyword evidence="2" id="KW-0235">DNA replication</keyword>
<dbReference type="InterPro" id="IPR018078">
    <property type="entry name" value="DNA-binding_RecF_CS"/>
</dbReference>
<dbReference type="GO" id="GO:0005524">
    <property type="term" value="F:ATP binding"/>
    <property type="evidence" value="ECO:0007669"/>
    <property type="project" value="UniProtKB-KW"/>
</dbReference>
<evidence type="ECO:0000256" key="1">
    <source>
        <dbReference type="ARBA" id="ARBA00022490"/>
    </source>
</evidence>
<keyword evidence="3" id="KW-0547">Nucleotide-binding</keyword>
<organism evidence="6">
    <name type="scientific">marine metagenome</name>
    <dbReference type="NCBI Taxonomy" id="408172"/>
    <lineage>
        <taxon>unclassified sequences</taxon>
        <taxon>metagenomes</taxon>
        <taxon>ecological metagenomes</taxon>
    </lineage>
</organism>
<dbReference type="GO" id="GO:0006260">
    <property type="term" value="P:DNA replication"/>
    <property type="evidence" value="ECO:0007669"/>
    <property type="project" value="UniProtKB-KW"/>
</dbReference>
<name>A0A382B375_9ZZZZ</name>
<evidence type="ECO:0008006" key="7">
    <source>
        <dbReference type="Google" id="ProtNLM"/>
    </source>
</evidence>
<dbReference type="InterPro" id="IPR042174">
    <property type="entry name" value="RecF_2"/>
</dbReference>
<dbReference type="GO" id="GO:0006302">
    <property type="term" value="P:double-strand break repair"/>
    <property type="evidence" value="ECO:0007669"/>
    <property type="project" value="TreeGrafter"/>
</dbReference>
<keyword evidence="4" id="KW-0067">ATP-binding</keyword>
<dbReference type="AlphaFoldDB" id="A0A382B375"/>
<dbReference type="InterPro" id="IPR001238">
    <property type="entry name" value="DNA-binding_RecF"/>
</dbReference>
<keyword evidence="1" id="KW-0963">Cytoplasm</keyword>
<dbReference type="PROSITE" id="PS00618">
    <property type="entry name" value="RECF_2"/>
    <property type="match status" value="1"/>
</dbReference>
<gene>
    <name evidence="6" type="ORF">METZ01_LOCUS160616</name>
</gene>